<comment type="caution">
    <text evidence="1">The sequence shown here is derived from an EMBL/GenBank/DDBJ whole genome shotgun (WGS) entry which is preliminary data.</text>
</comment>
<reference evidence="2" key="1">
    <citation type="journal article" date="2006" name="Proc. Natl. Acad. Sci. U.S.A.">
        <title>Genome analysis of the smallest free-living eukaryote Ostreococcus tauri unveils many unique features.</title>
        <authorList>
            <person name="Derelle E."/>
            <person name="Ferraz C."/>
            <person name="Rombauts S."/>
            <person name="Rouze P."/>
            <person name="Worden A.Z."/>
            <person name="Robbens S."/>
            <person name="Partensky F."/>
            <person name="Degroeve S."/>
            <person name="Echeynie S."/>
            <person name="Cooke R."/>
            <person name="Saeys Y."/>
            <person name="Wuyts J."/>
            <person name="Jabbari K."/>
            <person name="Bowler C."/>
            <person name="Panaud O."/>
            <person name="Piegu B."/>
            <person name="Ball S.G."/>
            <person name="Ral J.-P."/>
            <person name="Bouget F.-Y."/>
            <person name="Piganeau G."/>
            <person name="De Baets B."/>
            <person name="Picard A."/>
            <person name="Delseny M."/>
            <person name="Demaille J."/>
            <person name="Van de Peer Y."/>
            <person name="Moreau H."/>
        </authorList>
    </citation>
    <scope>NUCLEOTIDE SEQUENCE [LARGE SCALE GENOMIC DNA]</scope>
    <source>
        <strain evidence="2">OTTH 0595 / CCAP 157/2 / RCC745</strain>
    </source>
</reference>
<dbReference type="Proteomes" id="UP000009170">
    <property type="component" value="Unassembled WGS sequence"/>
</dbReference>
<dbReference type="InParanoid" id="A0A090N4P0"/>
<name>A0A090N4P0_OSTTA</name>
<evidence type="ECO:0000313" key="2">
    <source>
        <dbReference type="Proteomes" id="UP000009170"/>
    </source>
</evidence>
<dbReference type="EMBL" id="CAID01000002">
    <property type="protein sequence ID" value="CEG01045.1"/>
    <property type="molecule type" value="Genomic_DNA"/>
</dbReference>
<proteinExistence type="predicted"/>
<evidence type="ECO:0000313" key="1">
    <source>
        <dbReference type="EMBL" id="CEG01045.1"/>
    </source>
</evidence>
<protein>
    <submittedName>
        <fullName evidence="1">Unnamed product</fullName>
    </submittedName>
</protein>
<dbReference type="GeneID" id="9832619"/>
<reference evidence="1 2" key="2">
    <citation type="journal article" date="2014" name="BMC Genomics">
        <title>An improved genome of the model marine alga Ostreococcus tauri unfolds by assessing Illumina de novo assemblies.</title>
        <authorList>
            <person name="Blanc-Mathieu R."/>
            <person name="Verhelst B."/>
            <person name="Derelle E."/>
            <person name="Rombauts S."/>
            <person name="Bouget F.Y."/>
            <person name="Carre I."/>
            <person name="Chateau A."/>
            <person name="Eyre-Walker A."/>
            <person name="Grimsley N."/>
            <person name="Moreau H."/>
            <person name="Piegu B."/>
            <person name="Rivals E."/>
            <person name="Schackwitz W."/>
            <person name="Van de Peer Y."/>
            <person name="Piganeau G."/>
        </authorList>
    </citation>
    <scope>NUCLEOTIDE SEQUENCE [LARGE SCALE GENOMIC DNA]</scope>
    <source>
        <strain evidence="2">OTTH 0595 / CCAP 157/2 / RCC745</strain>
    </source>
</reference>
<dbReference type="AlphaFoldDB" id="A0A090N4P0"/>
<organism evidence="1 2">
    <name type="scientific">Ostreococcus tauri</name>
    <name type="common">Marine green alga</name>
    <dbReference type="NCBI Taxonomy" id="70448"/>
    <lineage>
        <taxon>Eukaryota</taxon>
        <taxon>Viridiplantae</taxon>
        <taxon>Chlorophyta</taxon>
        <taxon>Mamiellophyceae</taxon>
        <taxon>Mamiellales</taxon>
        <taxon>Bathycoccaceae</taxon>
        <taxon>Ostreococcus</taxon>
    </lineage>
</organism>
<accession>A0A090N4P0</accession>
<sequence>MRLLFYAAIRTWILQTSYHNSNESAQHTSIKAAREPCKSVTGSVGGRELWSLIDNGRMLKLADISSSIVVGCSRRTYTQSHHELSTCELSENDVSTVEDEVVQLATSGASKAIVQTEYVAEVI</sequence>
<keyword evidence="2" id="KW-1185">Reference proteome</keyword>
<dbReference type="RefSeq" id="XP_022840762.1">
    <property type="nucleotide sequence ID" value="XM_022985072.1"/>
</dbReference>
<dbReference type="KEGG" id="ota:OT_ostta02g02540"/>
<gene>
    <name evidence="1" type="ORF">OT_ostta02g02540</name>
</gene>